<evidence type="ECO:0000259" key="5">
    <source>
        <dbReference type="Pfam" id="PF03033"/>
    </source>
</evidence>
<dbReference type="RefSeq" id="XP_001213076.1">
    <property type="nucleotide sequence ID" value="XM_001213076.1"/>
</dbReference>
<comment type="subcellular location">
    <subcellularLocation>
        <location evidence="1">Endomembrane system</location>
        <topology evidence="1">Peripheral membrane protein</topology>
    </subcellularLocation>
</comment>
<evidence type="ECO:0000313" key="7">
    <source>
        <dbReference type="EMBL" id="EAU35700.1"/>
    </source>
</evidence>
<dbReference type="PANTHER" id="PTHR48050:SF13">
    <property type="entry name" value="STEROL 3-BETA-GLUCOSYLTRANSFERASE UGT80A2"/>
    <property type="match status" value="1"/>
</dbReference>
<reference evidence="8" key="1">
    <citation type="submission" date="2005-09" db="EMBL/GenBank/DDBJ databases">
        <title>Annotation of the Aspergillus terreus NIH2624 genome.</title>
        <authorList>
            <person name="Birren B.W."/>
            <person name="Lander E.S."/>
            <person name="Galagan J.E."/>
            <person name="Nusbaum C."/>
            <person name="Devon K."/>
            <person name="Henn M."/>
            <person name="Ma L.-J."/>
            <person name="Jaffe D.B."/>
            <person name="Butler J."/>
            <person name="Alvarez P."/>
            <person name="Gnerre S."/>
            <person name="Grabherr M."/>
            <person name="Kleber M."/>
            <person name="Mauceli E.W."/>
            <person name="Brockman W."/>
            <person name="Rounsley S."/>
            <person name="Young S.K."/>
            <person name="LaButti K."/>
            <person name="Pushparaj V."/>
            <person name="DeCaprio D."/>
            <person name="Crawford M."/>
            <person name="Koehrsen M."/>
            <person name="Engels R."/>
            <person name="Montgomery P."/>
            <person name="Pearson M."/>
            <person name="Howarth C."/>
            <person name="Larson L."/>
            <person name="Luoma S."/>
            <person name="White J."/>
            <person name="Alvarado L."/>
            <person name="Kodira C.D."/>
            <person name="Zeng Q."/>
            <person name="Oleary S."/>
            <person name="Yandava C."/>
            <person name="Denning D.W."/>
            <person name="Nierman W.C."/>
            <person name="Milne T."/>
            <person name="Madden K."/>
        </authorList>
    </citation>
    <scope>NUCLEOTIDE SEQUENCE [LARGE SCALE GENOMIC DNA]</scope>
    <source>
        <strain evidence="8">NIH 2624 / FGSC A1156</strain>
    </source>
</reference>
<dbReference type="GO" id="GO:0006629">
    <property type="term" value="P:lipid metabolic process"/>
    <property type="evidence" value="ECO:0007669"/>
    <property type="project" value="UniProtKB-KW"/>
</dbReference>
<feature type="compositionally biased region" description="Polar residues" evidence="4">
    <location>
        <begin position="44"/>
        <end position="53"/>
    </location>
</feature>
<dbReference type="SUPFAM" id="SSF53756">
    <property type="entry name" value="UDP-Glycosyltransferase/glycogen phosphorylase"/>
    <property type="match status" value="1"/>
</dbReference>
<dbReference type="GO" id="GO:0016906">
    <property type="term" value="F:sterol 3-beta-glucosyltransferase activity"/>
    <property type="evidence" value="ECO:0007669"/>
    <property type="project" value="UniProtKB-ARBA"/>
</dbReference>
<feature type="region of interest" description="Disordered" evidence="4">
    <location>
        <begin position="43"/>
        <end position="63"/>
    </location>
</feature>
<dbReference type="Proteomes" id="UP000007963">
    <property type="component" value="Unassembled WGS sequence"/>
</dbReference>
<keyword evidence="3" id="KW-0443">Lipid metabolism</keyword>
<dbReference type="EMBL" id="CH476598">
    <property type="protein sequence ID" value="EAU35700.1"/>
    <property type="molecule type" value="Genomic_DNA"/>
</dbReference>
<dbReference type="GO" id="GO:0012505">
    <property type="term" value="C:endomembrane system"/>
    <property type="evidence" value="ECO:0007669"/>
    <property type="project" value="UniProtKB-SubCell"/>
</dbReference>
<dbReference type="InterPro" id="IPR010610">
    <property type="entry name" value="EryCIII-like_C"/>
</dbReference>
<evidence type="ECO:0000256" key="4">
    <source>
        <dbReference type="SAM" id="MobiDB-lite"/>
    </source>
</evidence>
<dbReference type="GeneID" id="4318213"/>
<dbReference type="CDD" id="cd03784">
    <property type="entry name" value="GT1_Gtf-like"/>
    <property type="match status" value="1"/>
</dbReference>
<evidence type="ECO:0000256" key="1">
    <source>
        <dbReference type="ARBA" id="ARBA00004184"/>
    </source>
</evidence>
<accession>Q0CQY6</accession>
<name>Q0CQY6_ASPTN</name>
<dbReference type="InterPro" id="IPR002213">
    <property type="entry name" value="UDP_glucos_trans"/>
</dbReference>
<keyword evidence="2" id="KW-0808">Transferase</keyword>
<gene>
    <name evidence="7" type="ORF">ATEG_03898</name>
</gene>
<protein>
    <submittedName>
        <fullName evidence="7">Uncharacterized protein</fullName>
    </submittedName>
</protein>
<dbReference type="Pfam" id="PF03033">
    <property type="entry name" value="Glyco_transf_28"/>
    <property type="match status" value="1"/>
</dbReference>
<evidence type="ECO:0000256" key="3">
    <source>
        <dbReference type="ARBA" id="ARBA00023098"/>
    </source>
</evidence>
<proteinExistence type="predicted"/>
<sequence length="844" mass="92664">MDSHYVLGPQFQDAGVYLESCPLLPEVQETGDGRLNIRYIRPESPTTFSTQPTELPREGLPSQRQIAPDSDHFGIRLDIALQVVGSQGDVQPFIALGLELRRYGHRVRLCTHATFRELVISHGLEFFCIGGDPAELMAYMVRNPGLIPSLRTVRSGSVGKHRRIISSILDGCWRSCFEQGTGLQMDQRSSASPDSTEKTSSGPFAADMIIANPPSLAHIHCAEKLGIPLIIAFTMPWSPTRAFAHPLANVQSRTDKPSLAHLLSYTVVEFIIWQGLGDLINTFRQKTLGLDRLDITRAVNLVHELQIPHVYLWSPALLPKPDDWPDYINICGFTHLQASTKFVPSVELKTFLDQGPPPIYIGFGSIVVDDSAVLSQIVFKAIELTGQRAIIGRGWAHLGEDNYVPSEDIFLVDQVPHEWLFRHVSCVVHHGGAGTTATGLLRGLPTVIVPFFGDQPFWGAVVASSGAGPAPVPYRSLTAEKLAAAIREALEPSVKARAVAISAEMRKETAAESATRCVHRYLSQKHLACSLYPALPAVWRIKRSSVILSGLAAAVLCEAKLIKRVDVEMYRSEVYDSIRNPHEPVRAGTQVLMGSVGRIFHGLCIVAPKPVEAMRVRFGSGNRAPVRPPQGQRQCDSSALCSIDRECMVEYSPKPQSKMDRLLDPLHQLIKTNTILAQRASLRTLDLLLLLPMDLTLSLSRGFHNAHILLYHDGTVPPVPRVINFRTGCKAAKKELKYGLVDGITDIYSQPCSGWNKDGPKEALKGAGKGALGLSLRLPAGLFGAVGYPLNGLHRTIQETLFFGQNGCIMAARIAQGIEQMRALPAAQRAEILARWQELQNKVP</sequence>
<dbReference type="InterPro" id="IPR004276">
    <property type="entry name" value="GlycoTrans_28_N"/>
</dbReference>
<evidence type="ECO:0000259" key="6">
    <source>
        <dbReference type="Pfam" id="PF06722"/>
    </source>
</evidence>
<dbReference type="InterPro" id="IPR050426">
    <property type="entry name" value="Glycosyltransferase_28"/>
</dbReference>
<feature type="domain" description="Erythromycin biosynthesis protein CIII-like C-terminal" evidence="6">
    <location>
        <begin position="407"/>
        <end position="513"/>
    </location>
</feature>
<dbReference type="AlphaFoldDB" id="Q0CQY6"/>
<organism evidence="7 8">
    <name type="scientific">Aspergillus terreus (strain NIH 2624 / FGSC A1156)</name>
    <dbReference type="NCBI Taxonomy" id="341663"/>
    <lineage>
        <taxon>Eukaryota</taxon>
        <taxon>Fungi</taxon>
        <taxon>Dikarya</taxon>
        <taxon>Ascomycota</taxon>
        <taxon>Pezizomycotina</taxon>
        <taxon>Eurotiomycetes</taxon>
        <taxon>Eurotiomycetidae</taxon>
        <taxon>Eurotiales</taxon>
        <taxon>Aspergillaceae</taxon>
        <taxon>Aspergillus</taxon>
        <taxon>Aspergillus subgen. Circumdati</taxon>
    </lineage>
</organism>
<dbReference type="PANTHER" id="PTHR48050">
    <property type="entry name" value="STEROL 3-BETA-GLUCOSYLTRANSFERASE"/>
    <property type="match status" value="1"/>
</dbReference>
<dbReference type="GO" id="GO:0005975">
    <property type="term" value="P:carbohydrate metabolic process"/>
    <property type="evidence" value="ECO:0007669"/>
    <property type="project" value="InterPro"/>
</dbReference>
<dbReference type="eggNOG" id="KOG1192">
    <property type="taxonomic scope" value="Eukaryota"/>
</dbReference>
<dbReference type="OrthoDB" id="5835829at2759"/>
<dbReference type="HOGENOM" id="CLU_000537_1_2_1"/>
<dbReference type="FunFam" id="3.40.50.2000:FF:000009">
    <property type="entry name" value="Sterol 3-beta-glucosyltransferase UGT80A2"/>
    <property type="match status" value="1"/>
</dbReference>
<dbReference type="Pfam" id="PF06722">
    <property type="entry name" value="EryCIII-like_C"/>
    <property type="match status" value="1"/>
</dbReference>
<feature type="domain" description="Glycosyltransferase family 28 N-terminal" evidence="5">
    <location>
        <begin position="79"/>
        <end position="243"/>
    </location>
</feature>
<evidence type="ECO:0000313" key="8">
    <source>
        <dbReference type="Proteomes" id="UP000007963"/>
    </source>
</evidence>
<dbReference type="Gene3D" id="3.40.50.2000">
    <property type="entry name" value="Glycogen Phosphorylase B"/>
    <property type="match status" value="2"/>
</dbReference>
<dbReference type="VEuPathDB" id="FungiDB:ATEG_03898"/>
<evidence type="ECO:0000256" key="2">
    <source>
        <dbReference type="ARBA" id="ARBA00022679"/>
    </source>
</evidence>
<dbReference type="STRING" id="341663.Q0CQY6"/>